<dbReference type="InterPro" id="IPR044974">
    <property type="entry name" value="Disease_R_plants"/>
</dbReference>
<feature type="region of interest" description="Disordered" evidence="2">
    <location>
        <begin position="763"/>
        <end position="791"/>
    </location>
</feature>
<dbReference type="Proteomes" id="UP000823388">
    <property type="component" value="Chromosome 8N"/>
</dbReference>
<dbReference type="EMBL" id="CM029052">
    <property type="protein sequence ID" value="KAG2558648.1"/>
    <property type="molecule type" value="Genomic_DNA"/>
</dbReference>
<dbReference type="SUPFAM" id="SSF52047">
    <property type="entry name" value="RNI-like"/>
    <property type="match status" value="1"/>
</dbReference>
<feature type="domain" description="Disease resistance R13L4/SHOC-2-like LRR" evidence="3">
    <location>
        <begin position="354"/>
        <end position="473"/>
    </location>
</feature>
<gene>
    <name evidence="4" type="ORF">PVAP13_8NG346200</name>
</gene>
<dbReference type="PANTHER" id="PTHR23155:SF957">
    <property type="entry name" value="OS11G0606800 PROTEIN"/>
    <property type="match status" value="1"/>
</dbReference>
<proteinExistence type="predicted"/>
<dbReference type="EMBL" id="CM029052">
    <property type="protein sequence ID" value="KAG2558646.1"/>
    <property type="molecule type" value="Genomic_DNA"/>
</dbReference>
<evidence type="ECO:0000256" key="1">
    <source>
        <dbReference type="ARBA" id="ARBA00022737"/>
    </source>
</evidence>
<reference evidence="4" key="1">
    <citation type="submission" date="2020-05" db="EMBL/GenBank/DDBJ databases">
        <title>WGS assembly of Panicum virgatum.</title>
        <authorList>
            <person name="Lovell J.T."/>
            <person name="Jenkins J."/>
            <person name="Shu S."/>
            <person name="Juenger T.E."/>
            <person name="Schmutz J."/>
        </authorList>
    </citation>
    <scope>NUCLEOTIDE SEQUENCE</scope>
    <source>
        <strain evidence="4">AP13</strain>
    </source>
</reference>
<dbReference type="PANTHER" id="PTHR23155">
    <property type="entry name" value="DISEASE RESISTANCE PROTEIN RP"/>
    <property type="match status" value="1"/>
</dbReference>
<evidence type="ECO:0000256" key="2">
    <source>
        <dbReference type="SAM" id="MobiDB-lite"/>
    </source>
</evidence>
<organism evidence="4 5">
    <name type="scientific">Panicum virgatum</name>
    <name type="common">Blackwell switchgrass</name>
    <dbReference type="NCBI Taxonomy" id="38727"/>
    <lineage>
        <taxon>Eukaryota</taxon>
        <taxon>Viridiplantae</taxon>
        <taxon>Streptophyta</taxon>
        <taxon>Embryophyta</taxon>
        <taxon>Tracheophyta</taxon>
        <taxon>Spermatophyta</taxon>
        <taxon>Magnoliopsida</taxon>
        <taxon>Liliopsida</taxon>
        <taxon>Poales</taxon>
        <taxon>Poaceae</taxon>
        <taxon>PACMAD clade</taxon>
        <taxon>Panicoideae</taxon>
        <taxon>Panicodae</taxon>
        <taxon>Paniceae</taxon>
        <taxon>Panicinae</taxon>
        <taxon>Panicum</taxon>
        <taxon>Panicum sect. Hiantes</taxon>
    </lineage>
</organism>
<dbReference type="GO" id="GO:0098542">
    <property type="term" value="P:defense response to other organism"/>
    <property type="evidence" value="ECO:0007669"/>
    <property type="project" value="TreeGrafter"/>
</dbReference>
<dbReference type="AlphaFoldDB" id="A0A8T0PCF6"/>
<evidence type="ECO:0000313" key="4">
    <source>
        <dbReference type="EMBL" id="KAG2558648.1"/>
    </source>
</evidence>
<dbReference type="Gene3D" id="3.80.10.10">
    <property type="entry name" value="Ribonuclease Inhibitor"/>
    <property type="match status" value="1"/>
</dbReference>
<dbReference type="Pfam" id="PF23598">
    <property type="entry name" value="LRR_14"/>
    <property type="match status" value="2"/>
</dbReference>
<keyword evidence="5" id="KW-1185">Reference proteome</keyword>
<feature type="region of interest" description="Disordered" evidence="2">
    <location>
        <begin position="1"/>
        <end position="33"/>
    </location>
</feature>
<dbReference type="InterPro" id="IPR055414">
    <property type="entry name" value="LRR_R13L4/SHOC2-like"/>
</dbReference>
<dbReference type="OrthoDB" id="689447at2759"/>
<name>A0A8T0PCF6_PANVG</name>
<comment type="caution">
    <text evidence="4">The sequence shown here is derived from an EMBL/GenBank/DDBJ whole genome shotgun (WGS) entry which is preliminary data.</text>
</comment>
<dbReference type="EMBL" id="CM029052">
    <property type="protein sequence ID" value="KAG2558647.1"/>
    <property type="molecule type" value="Genomic_DNA"/>
</dbReference>
<keyword evidence="1" id="KW-0677">Repeat</keyword>
<evidence type="ECO:0000259" key="3">
    <source>
        <dbReference type="Pfam" id="PF23598"/>
    </source>
</evidence>
<protein>
    <recommendedName>
        <fullName evidence="3">Disease resistance R13L4/SHOC-2-like LRR domain-containing protein</fullName>
    </recommendedName>
</protein>
<evidence type="ECO:0000313" key="5">
    <source>
        <dbReference type="Proteomes" id="UP000823388"/>
    </source>
</evidence>
<accession>A0A8T0PCF6</accession>
<sequence>MASEEQAGMREVVGTTTVPAAPERQEEDVDSTVEETKEKLIEEALSSLGSCRARCSEILEGARRGRVTGDFELRFLDFLEKELSIIVAGLTALGPQHVDEDMMGLLKQLTYRASDTLRPALDEADPQRHNTLLRRAARCIHRRHRPRWRLLSPAQICYDMAEYRFLRYRYLLPATSRHGLPPEAAAEEGDGMDWFGRSPGPFDDSPYGNDPLLMLCISIFPYGYKFNKDQLVMRWLFEGLFSFRVINEAEANDYFSCLVDRNVITHAAPDSRRRTNLPDEAEAWQWNVDQNQHQLLATKSAEIGFAFTSATLNLLAEASATGHVNEASRIPRRLALHDDVPNIPSLLQKIDLSQTRSLAVSGAVSIGVPLDKFANLVVLDVEGWENFGDEDLLQICRSKMFFLLYLSVRGTRVSKLPPEIKELLSLQVLDASYTQVTEIPLGVFVGTRLHRLDLRGTAIRQVIVPEQHLGMLASSLSALLLGDEGMINSAEIATRLPHDIWRFSELNTLATIDLSEQPASFIKALGDLQDLRVLAITWYFHQSSDTDYCDALLSSIGRWRWLESLTIHCGLGCSMEFLGSLSRPPRGLEKFKVTLGRFAGLPQWFHGLEYLSFVQITVCKLGTPDLEILRGLPNLKCLVLGLDFIPREAIVIGNEGFHELQKLSIDCPVPWLTFESEAMSKLTYLQLEFRACPMDPISVPSGIGNLISLKEVALYYNVRYANSSSVKMTVEAVTKEVAKRRNRTQMISFFINDTKQDGVQAIDEERKNTTGPPSGPGAGAEEDEAVDEKTTAVVDIEITEAES</sequence>
<dbReference type="InterPro" id="IPR032675">
    <property type="entry name" value="LRR_dom_sf"/>
</dbReference>
<feature type="domain" description="Disease resistance R13L4/SHOC-2-like LRR" evidence="3">
    <location>
        <begin position="493"/>
        <end position="744"/>
    </location>
</feature>